<evidence type="ECO:0000256" key="2">
    <source>
        <dbReference type="SAM" id="MobiDB-lite"/>
    </source>
</evidence>
<dbReference type="InterPro" id="IPR029058">
    <property type="entry name" value="AB_hydrolase_fold"/>
</dbReference>
<sequence length="187" mass="20821">RNEFGVLKEKITHKGLTWEQFDPNTQLYLSLGPKPRMRSHYRGHKMSVWLNLLPQLHRPGDRDVNMRHHYFSQRNSSHYDGIVRAEVVTRLSLPPLTSPLLPTEDCDNTSTVEQDGEPQPSTEEQGTKGSSSTYQGRGLVATVAAGGMLAALNLAVLVATLCRARRQAPRPTDHNSQDSSHADLTCP</sequence>
<evidence type="ECO:0000256" key="1">
    <source>
        <dbReference type="ARBA" id="ARBA00005964"/>
    </source>
</evidence>
<gene>
    <name evidence="4" type="ORF">g.1795</name>
</gene>
<dbReference type="EMBL" id="GEBQ01030817">
    <property type="protein sequence ID" value="JAT09160.1"/>
    <property type="molecule type" value="Transcribed_RNA"/>
</dbReference>
<organism evidence="4">
    <name type="scientific">Graphocephala atropunctata</name>
    <dbReference type="NCBI Taxonomy" id="36148"/>
    <lineage>
        <taxon>Eukaryota</taxon>
        <taxon>Metazoa</taxon>
        <taxon>Ecdysozoa</taxon>
        <taxon>Arthropoda</taxon>
        <taxon>Hexapoda</taxon>
        <taxon>Insecta</taxon>
        <taxon>Pterygota</taxon>
        <taxon>Neoptera</taxon>
        <taxon>Paraneoptera</taxon>
        <taxon>Hemiptera</taxon>
        <taxon>Auchenorrhyncha</taxon>
        <taxon>Membracoidea</taxon>
        <taxon>Cicadellidae</taxon>
        <taxon>Cicadellinae</taxon>
        <taxon>Cicadellini</taxon>
        <taxon>Graphocephala</taxon>
    </lineage>
</organism>
<feature type="region of interest" description="Disordered" evidence="2">
    <location>
        <begin position="168"/>
        <end position="187"/>
    </location>
</feature>
<keyword evidence="3" id="KW-1133">Transmembrane helix</keyword>
<feature type="compositionally biased region" description="Polar residues" evidence="2">
    <location>
        <begin position="108"/>
        <end position="134"/>
    </location>
</feature>
<protein>
    <submittedName>
        <fullName evidence="4">Uncharacterized protein</fullName>
    </submittedName>
</protein>
<evidence type="ECO:0000256" key="3">
    <source>
        <dbReference type="SAM" id="Phobius"/>
    </source>
</evidence>
<keyword evidence="3" id="KW-0472">Membrane</keyword>
<evidence type="ECO:0000313" key="4">
    <source>
        <dbReference type="EMBL" id="JAT09160.1"/>
    </source>
</evidence>
<accession>A0A1B6KCI4</accession>
<keyword evidence="3" id="KW-0812">Transmembrane</keyword>
<dbReference type="PANTHER" id="PTHR43903">
    <property type="entry name" value="NEUROLIGIN"/>
    <property type="match status" value="1"/>
</dbReference>
<feature type="region of interest" description="Disordered" evidence="2">
    <location>
        <begin position="96"/>
        <end position="134"/>
    </location>
</feature>
<dbReference type="AlphaFoldDB" id="A0A1B6KCI4"/>
<proteinExistence type="inferred from homology"/>
<dbReference type="Gene3D" id="3.40.50.1820">
    <property type="entry name" value="alpha/beta hydrolase"/>
    <property type="match status" value="1"/>
</dbReference>
<feature type="transmembrane region" description="Helical" evidence="3">
    <location>
        <begin position="139"/>
        <end position="162"/>
    </location>
</feature>
<feature type="non-terminal residue" evidence="4">
    <location>
        <position position="1"/>
    </location>
</feature>
<reference evidence="4" key="1">
    <citation type="submission" date="2015-11" db="EMBL/GenBank/DDBJ databases">
        <title>De novo transcriptome assembly of four potential Pierce s Disease insect vectors from Arizona vineyards.</title>
        <authorList>
            <person name="Tassone E.E."/>
        </authorList>
    </citation>
    <scope>NUCLEOTIDE SEQUENCE</scope>
</reference>
<dbReference type="InterPro" id="IPR051093">
    <property type="entry name" value="Neuroligin/BSAL"/>
</dbReference>
<name>A0A1B6KCI4_9HEMI</name>
<feature type="non-terminal residue" evidence="4">
    <location>
        <position position="187"/>
    </location>
</feature>
<comment type="similarity">
    <text evidence="1">Belongs to the type-B carboxylesterase/lipase family.</text>
</comment>